<dbReference type="EMBL" id="JAVCWF010000001">
    <property type="protein sequence ID" value="MDQ7936985.1"/>
    <property type="molecule type" value="Genomic_DNA"/>
</dbReference>
<dbReference type="RefSeq" id="WP_308702767.1">
    <property type="nucleotide sequence ID" value="NZ_AP027463.1"/>
</dbReference>
<gene>
    <name evidence="1" type="ORF">RA086_04920</name>
</gene>
<protein>
    <submittedName>
        <fullName evidence="1">Uncharacterized protein</fullName>
    </submittedName>
</protein>
<dbReference type="Proteomes" id="UP001227831">
    <property type="component" value="Unassembled WGS sequence"/>
</dbReference>
<organism evidence="1 2">
    <name type="scientific">Lactiplantibacillus brownii</name>
    <dbReference type="NCBI Taxonomy" id="3069269"/>
    <lineage>
        <taxon>Bacteria</taxon>
        <taxon>Bacillati</taxon>
        <taxon>Bacillota</taxon>
        <taxon>Bacilli</taxon>
        <taxon>Lactobacillales</taxon>
        <taxon>Lactobacillaceae</taxon>
        <taxon>Lactiplantibacillus</taxon>
    </lineage>
</organism>
<reference evidence="1 2" key="1">
    <citation type="journal article" date="2023" name="Int. J. Syst. Evol. Microbiol.">
        <title>Lactiplantibacillus brownii sp. nov., a novel psychrotolerant species isolated from sauerkraut.</title>
        <authorList>
            <person name="Heng Y.C."/>
            <person name="Silvaraju S."/>
            <person name="Lee J.K.Y."/>
            <person name="Kittelmann S."/>
        </authorList>
    </citation>
    <scope>NUCLEOTIDE SEQUENCE [LARGE SCALE GENOMIC DNA]</scope>
    <source>
        <strain evidence="1 2">WILCCON 0030</strain>
    </source>
</reference>
<sequence>MFNSNKLHHDFNEYVWSKLPNAFNLTQPLQLLQWAQPRKMIKINLHHTFLILDMSALNCLENAIVFDSQLGLLKTIQTTRELMRQYWHQADYWHRPLLEQIARVNHITASKIPFIKGDVCMIPLGASTQKSTSWFSSHLLTAQVKRTAKQTELSYGQRVYVTVAGSLKVIQRQVKDSQQMQAALRLNMATNLQFMCGELPATEVDQQAWGYGQSLMRDFAWYAYESKGLIFTTQEIRQTVNNFFGKI</sequence>
<comment type="caution">
    <text evidence="1">The sequence shown here is derived from an EMBL/GenBank/DDBJ whole genome shotgun (WGS) entry which is preliminary data.</text>
</comment>
<keyword evidence="2" id="KW-1185">Reference proteome</keyword>
<accession>A0ABU1A7S4</accession>
<name>A0ABU1A7S4_9LACO</name>
<evidence type="ECO:0000313" key="1">
    <source>
        <dbReference type="EMBL" id="MDQ7936985.1"/>
    </source>
</evidence>
<proteinExistence type="predicted"/>
<evidence type="ECO:0000313" key="2">
    <source>
        <dbReference type="Proteomes" id="UP001227831"/>
    </source>
</evidence>